<proteinExistence type="predicted"/>
<accession>A0A1G7W5H4</accession>
<dbReference type="Proteomes" id="UP000198923">
    <property type="component" value="Unassembled WGS sequence"/>
</dbReference>
<gene>
    <name evidence="1" type="ORF">SAMN05421505_106206</name>
</gene>
<sequence>MKFVQVIEFDTTHEEQIQSLLDKWRESTVGDRTATHTMLTRDHRRPQHYMAIIEFPSYEEAIRNSELPQTGDLAHRMAALCDGPPRFVDLDLVRDERF</sequence>
<dbReference type="OrthoDB" id="9182871at2"/>
<name>A0A1G7W5H4_9ACTN</name>
<dbReference type="EMBL" id="FNCN01000006">
    <property type="protein sequence ID" value="SDG67188.1"/>
    <property type="molecule type" value="Genomic_DNA"/>
</dbReference>
<keyword evidence="2" id="KW-1185">Reference proteome</keyword>
<dbReference type="AlphaFoldDB" id="A0A1G7W5H4"/>
<reference evidence="1 2" key="1">
    <citation type="submission" date="2016-10" db="EMBL/GenBank/DDBJ databases">
        <authorList>
            <person name="de Groot N.N."/>
        </authorList>
    </citation>
    <scope>NUCLEOTIDE SEQUENCE [LARGE SCALE GENOMIC DNA]</scope>
    <source>
        <strain evidence="1 2">CPCC 201354</strain>
    </source>
</reference>
<evidence type="ECO:0008006" key="3">
    <source>
        <dbReference type="Google" id="ProtNLM"/>
    </source>
</evidence>
<protein>
    <recommendedName>
        <fullName evidence="3">Antibiotic biosynthesis monooxygenase</fullName>
    </recommendedName>
</protein>
<dbReference type="RefSeq" id="WP_093169866.1">
    <property type="nucleotide sequence ID" value="NZ_FNCN01000006.1"/>
</dbReference>
<organism evidence="1 2">
    <name type="scientific">Sinosporangium album</name>
    <dbReference type="NCBI Taxonomy" id="504805"/>
    <lineage>
        <taxon>Bacteria</taxon>
        <taxon>Bacillati</taxon>
        <taxon>Actinomycetota</taxon>
        <taxon>Actinomycetes</taxon>
        <taxon>Streptosporangiales</taxon>
        <taxon>Streptosporangiaceae</taxon>
        <taxon>Sinosporangium</taxon>
    </lineage>
</organism>
<evidence type="ECO:0000313" key="1">
    <source>
        <dbReference type="EMBL" id="SDG67188.1"/>
    </source>
</evidence>
<evidence type="ECO:0000313" key="2">
    <source>
        <dbReference type="Proteomes" id="UP000198923"/>
    </source>
</evidence>